<feature type="region of interest" description="Disordered" evidence="1">
    <location>
        <begin position="43"/>
        <end position="64"/>
    </location>
</feature>
<dbReference type="Proteomes" id="UP000182498">
    <property type="component" value="Unassembled WGS sequence"/>
</dbReference>
<dbReference type="AlphaFoldDB" id="A0A110BG82"/>
<organism evidence="3 4">
    <name type="scientific">Corynebacterium variabile</name>
    <dbReference type="NCBI Taxonomy" id="1727"/>
    <lineage>
        <taxon>Bacteria</taxon>
        <taxon>Bacillati</taxon>
        <taxon>Actinomycetota</taxon>
        <taxon>Actinomycetes</taxon>
        <taxon>Mycobacteriales</taxon>
        <taxon>Corynebacteriaceae</taxon>
        <taxon>Corynebacterium</taxon>
    </lineage>
</organism>
<keyword evidence="4" id="KW-1185">Reference proteome</keyword>
<sequence>MTRRTTSPPPERRTRTDLAFTAALTVAALAVVGGSWLVSDTRGTDHTTAAPGDAIAPSTADDVPVPGSVHETWRTTTDPQTSPDPLTMDGAVVRTDRSTVSVLDASDGHEVWSYSRDRDLCGVTGGWSRLVTVYRGPKGCGEATSFNVATGQYVDTRSALAPDEVSTFRSLDHVGILGGDRVELWRSDLVRTVEVGHQEVTVNAGSQPIDGCRFTSALTRKKVLAVAMDCPGDTDGDRTVSLLNADPEESGTPEITHDFTVPEGSELVAVGQEAALIYVPGNGVRAKDADDEEGSRFQVLRTDGSFGQYPADPADPAFATAAQTADLPHHMTWFDGRRLIAFGPTDLDPRFSMPALGTGAAMGGRLLLPVTDGIAVVDWADGKTEKVIPVDRGDWDGPVTLRVQGSTVLEQRGGTLVGLAAS</sequence>
<evidence type="ECO:0000256" key="1">
    <source>
        <dbReference type="SAM" id="MobiDB-lite"/>
    </source>
</evidence>
<proteinExistence type="predicted"/>
<name>A0A110BG82_9CORY</name>
<dbReference type="EMBL" id="FAUH01000001">
    <property type="protein sequence ID" value="CUU64742.1"/>
    <property type="molecule type" value="Genomic_DNA"/>
</dbReference>
<gene>
    <name evidence="3" type="ORF">CVAR292_00046</name>
</gene>
<protein>
    <recommendedName>
        <fullName evidence="2">Pyrrolo-quinoline quinone repeat domain-containing protein</fullName>
    </recommendedName>
</protein>
<dbReference type="OrthoDB" id="5182370at2"/>
<evidence type="ECO:0000313" key="4">
    <source>
        <dbReference type="Proteomes" id="UP000182498"/>
    </source>
</evidence>
<evidence type="ECO:0000259" key="2">
    <source>
        <dbReference type="Pfam" id="PF13360"/>
    </source>
</evidence>
<reference evidence="4" key="1">
    <citation type="submission" date="2015-11" db="EMBL/GenBank/DDBJ databases">
        <authorList>
            <person name="Dugat-Bony E."/>
        </authorList>
    </citation>
    <scope>NUCLEOTIDE SEQUENCE [LARGE SCALE GENOMIC DNA]</scope>
    <source>
        <strain evidence="4">Mu292</strain>
    </source>
</reference>
<feature type="domain" description="Pyrrolo-quinoline quinone repeat" evidence="2">
    <location>
        <begin position="71"/>
        <end position="165"/>
    </location>
</feature>
<dbReference type="RefSeq" id="WP_041630125.1">
    <property type="nucleotide sequence ID" value="NZ_FAUH01000001.1"/>
</dbReference>
<dbReference type="Pfam" id="PF13360">
    <property type="entry name" value="PQQ_2"/>
    <property type="match status" value="1"/>
</dbReference>
<evidence type="ECO:0000313" key="3">
    <source>
        <dbReference type="EMBL" id="CUU64742.1"/>
    </source>
</evidence>
<dbReference type="InterPro" id="IPR002372">
    <property type="entry name" value="PQQ_rpt_dom"/>
</dbReference>
<accession>A0A110BG82</accession>